<feature type="non-terminal residue" evidence="1">
    <location>
        <position position="22"/>
    </location>
</feature>
<gene>
    <name evidence="1" type="ORF">METZ01_LOCUS416307</name>
</gene>
<accession>A0A382WXL9</accession>
<organism evidence="1">
    <name type="scientific">marine metagenome</name>
    <dbReference type="NCBI Taxonomy" id="408172"/>
    <lineage>
        <taxon>unclassified sequences</taxon>
        <taxon>metagenomes</taxon>
        <taxon>ecological metagenomes</taxon>
    </lineage>
</organism>
<reference evidence="1" key="1">
    <citation type="submission" date="2018-05" db="EMBL/GenBank/DDBJ databases">
        <authorList>
            <person name="Lanie J.A."/>
            <person name="Ng W.-L."/>
            <person name="Kazmierczak K.M."/>
            <person name="Andrzejewski T.M."/>
            <person name="Davidsen T.M."/>
            <person name="Wayne K.J."/>
            <person name="Tettelin H."/>
            <person name="Glass J.I."/>
            <person name="Rusch D."/>
            <person name="Podicherti R."/>
            <person name="Tsui H.-C.T."/>
            <person name="Winkler M.E."/>
        </authorList>
    </citation>
    <scope>NUCLEOTIDE SEQUENCE</scope>
</reference>
<feature type="non-terminal residue" evidence="1">
    <location>
        <position position="1"/>
    </location>
</feature>
<sequence>MLKIFRAEERATKKASEDLFEG</sequence>
<proteinExistence type="predicted"/>
<dbReference type="AlphaFoldDB" id="A0A382WXL9"/>
<protein>
    <submittedName>
        <fullName evidence="1">Uncharacterized protein</fullName>
    </submittedName>
</protein>
<name>A0A382WXL9_9ZZZZ</name>
<evidence type="ECO:0000313" key="1">
    <source>
        <dbReference type="EMBL" id="SVD63453.1"/>
    </source>
</evidence>
<dbReference type="EMBL" id="UINC01163246">
    <property type="protein sequence ID" value="SVD63453.1"/>
    <property type="molecule type" value="Genomic_DNA"/>
</dbReference>